<gene>
    <name evidence="10" type="primary">flgF</name>
    <name evidence="10" type="ORF">KDM89_14225</name>
</gene>
<feature type="domain" description="Flagellar hook protein FlgE/F/G-like D1" evidence="9">
    <location>
        <begin position="81"/>
        <end position="146"/>
    </location>
</feature>
<comment type="subunit">
    <text evidence="4 6">The basal body constitutes a major portion of the flagellar organelle and consists of five rings (E,L,P,S, and M) mounted on a central rod. The rod consists of about 26 subunits of FlgG in the distal portion, and FlgB, FlgC and FlgF are thought to build up the proximal portion of the rod with about 6 subunits each.</text>
</comment>
<dbReference type="InterPro" id="IPR020013">
    <property type="entry name" value="Flagellar_FlgE/F/G"/>
</dbReference>
<comment type="caution">
    <text evidence="10">The sequence shown here is derived from an EMBL/GenBank/DDBJ whole genome shotgun (WGS) entry which is preliminary data.</text>
</comment>
<dbReference type="RefSeq" id="WP_212688593.1">
    <property type="nucleotide sequence ID" value="NZ_JAGSPN010000011.1"/>
</dbReference>
<evidence type="ECO:0000256" key="1">
    <source>
        <dbReference type="ARBA" id="ARBA00004117"/>
    </source>
</evidence>
<evidence type="ECO:0000256" key="6">
    <source>
        <dbReference type="RuleBase" id="RU362116"/>
    </source>
</evidence>
<dbReference type="EMBL" id="JAGSPN010000011">
    <property type="protein sequence ID" value="MBR7783307.1"/>
    <property type="molecule type" value="Genomic_DNA"/>
</dbReference>
<dbReference type="Pfam" id="PF00460">
    <property type="entry name" value="Flg_bb_rod"/>
    <property type="match status" value="1"/>
</dbReference>
<dbReference type="NCBIfam" id="TIGR03506">
    <property type="entry name" value="FlgEFG_subfam"/>
    <property type="match status" value="1"/>
</dbReference>
<dbReference type="NCBIfam" id="TIGR02490">
    <property type="entry name" value="flgF"/>
    <property type="match status" value="1"/>
</dbReference>
<keyword evidence="10" id="KW-0966">Cell projection</keyword>
<dbReference type="SUPFAM" id="SSF117143">
    <property type="entry name" value="Flagellar hook protein flgE"/>
    <property type="match status" value="1"/>
</dbReference>
<sequence length="246" mass="25992">MDRMIYTAMTGAKHVLEQQATNTNNLANATTTGFRAQLDSFRAVPVIGAELPTRAFVVDATVGTDFSTGSVQMTGRELDVAIQGKGWFAIELGDGSEAYTRAGNFKVSETGVLQTQRGLNVLGEGGTITLPPDTSVTIAKDGTISAVPNGNQVNNVQVIGRLKLVNPEENSLTRGDDGLFRTKGGVPADADPTVSVAGGTLENSNVNVVESMVTMINLARSFEMQMKLIQNAENNETKAAQILSLS</sequence>
<accession>A0A941DPG7</accession>
<feature type="domain" description="Flagellar basal-body/hook protein C-terminal" evidence="8">
    <location>
        <begin position="198"/>
        <end position="242"/>
    </location>
</feature>
<feature type="domain" description="Flagellar basal body rod protein N-terminal" evidence="7">
    <location>
        <begin position="5"/>
        <end position="35"/>
    </location>
</feature>
<dbReference type="PANTHER" id="PTHR30435:SF18">
    <property type="entry name" value="FLAGELLAR BASAL-BODY ROD PROTEIN FLGF"/>
    <property type="match status" value="1"/>
</dbReference>
<evidence type="ECO:0000313" key="11">
    <source>
        <dbReference type="Proteomes" id="UP000680067"/>
    </source>
</evidence>
<dbReference type="InterPro" id="IPR012836">
    <property type="entry name" value="FlgF"/>
</dbReference>
<keyword evidence="10" id="KW-0282">Flagellum</keyword>
<dbReference type="Pfam" id="PF06429">
    <property type="entry name" value="Flg_bbr_C"/>
    <property type="match status" value="1"/>
</dbReference>
<evidence type="ECO:0000256" key="3">
    <source>
        <dbReference type="ARBA" id="ARBA00023143"/>
    </source>
</evidence>
<evidence type="ECO:0000256" key="2">
    <source>
        <dbReference type="ARBA" id="ARBA00009677"/>
    </source>
</evidence>
<dbReference type="PANTHER" id="PTHR30435">
    <property type="entry name" value="FLAGELLAR PROTEIN"/>
    <property type="match status" value="1"/>
</dbReference>
<dbReference type="GO" id="GO:0030694">
    <property type="term" value="C:bacterial-type flagellum basal body, rod"/>
    <property type="evidence" value="ECO:0007669"/>
    <property type="project" value="UniProtKB-UniRule"/>
</dbReference>
<organism evidence="10 11">
    <name type="scientific">Undibacterium luofuense</name>
    <dbReference type="NCBI Taxonomy" id="2828733"/>
    <lineage>
        <taxon>Bacteria</taxon>
        <taxon>Pseudomonadati</taxon>
        <taxon>Pseudomonadota</taxon>
        <taxon>Betaproteobacteria</taxon>
        <taxon>Burkholderiales</taxon>
        <taxon>Oxalobacteraceae</taxon>
        <taxon>Undibacterium</taxon>
    </lineage>
</organism>
<dbReference type="Proteomes" id="UP000680067">
    <property type="component" value="Unassembled WGS sequence"/>
</dbReference>
<evidence type="ECO:0000256" key="5">
    <source>
        <dbReference type="ARBA" id="ARBA00040228"/>
    </source>
</evidence>
<comment type="subcellular location">
    <subcellularLocation>
        <location evidence="1 6">Bacterial flagellum basal body</location>
    </subcellularLocation>
</comment>
<keyword evidence="11" id="KW-1185">Reference proteome</keyword>
<dbReference type="Pfam" id="PF22692">
    <property type="entry name" value="LlgE_F_G_D1"/>
    <property type="match status" value="1"/>
</dbReference>
<dbReference type="InterPro" id="IPR010930">
    <property type="entry name" value="Flg_bb/hook_C_dom"/>
</dbReference>
<keyword evidence="10" id="KW-0969">Cilium</keyword>
<evidence type="ECO:0000313" key="10">
    <source>
        <dbReference type="EMBL" id="MBR7783307.1"/>
    </source>
</evidence>
<reference evidence="10" key="1">
    <citation type="submission" date="2021-04" db="EMBL/GenBank/DDBJ databases">
        <title>novel species isolated from subtropical streams in China.</title>
        <authorList>
            <person name="Lu H."/>
        </authorList>
    </citation>
    <scope>NUCLEOTIDE SEQUENCE</scope>
    <source>
        <strain evidence="10">LFS511W</strain>
    </source>
</reference>
<evidence type="ECO:0000259" key="8">
    <source>
        <dbReference type="Pfam" id="PF06429"/>
    </source>
</evidence>
<evidence type="ECO:0000259" key="7">
    <source>
        <dbReference type="Pfam" id="PF00460"/>
    </source>
</evidence>
<proteinExistence type="inferred from homology"/>
<comment type="similarity">
    <text evidence="2 6">Belongs to the flagella basal body rod proteins family.</text>
</comment>
<dbReference type="GO" id="GO:0071978">
    <property type="term" value="P:bacterial-type flagellum-dependent swarming motility"/>
    <property type="evidence" value="ECO:0007669"/>
    <property type="project" value="TreeGrafter"/>
</dbReference>
<dbReference type="NCBIfam" id="NF009280">
    <property type="entry name" value="PRK12640.1"/>
    <property type="match status" value="1"/>
</dbReference>
<keyword evidence="3 6" id="KW-0975">Bacterial flagellum</keyword>
<dbReference type="InterPro" id="IPR001444">
    <property type="entry name" value="Flag_bb_rod_N"/>
</dbReference>
<dbReference type="InterPro" id="IPR037925">
    <property type="entry name" value="FlgE/F/G-like"/>
</dbReference>
<protein>
    <recommendedName>
        <fullName evidence="5 6">Flagellar basal-body rod protein FlgF</fullName>
    </recommendedName>
</protein>
<dbReference type="AlphaFoldDB" id="A0A941DPG7"/>
<dbReference type="InterPro" id="IPR053967">
    <property type="entry name" value="LlgE_F_G-like_D1"/>
</dbReference>
<evidence type="ECO:0000259" key="9">
    <source>
        <dbReference type="Pfam" id="PF22692"/>
    </source>
</evidence>
<evidence type="ECO:0000256" key="4">
    <source>
        <dbReference type="ARBA" id="ARBA00038560"/>
    </source>
</evidence>
<name>A0A941DPG7_9BURK</name>